<evidence type="ECO:0000313" key="2">
    <source>
        <dbReference type="Proteomes" id="UP000254863"/>
    </source>
</evidence>
<gene>
    <name evidence="1" type="primary">menF_2</name>
    <name evidence="1" type="ORF">NCTC11685_07593</name>
</gene>
<accession>A0A7H4PPB4</accession>
<proteinExistence type="predicted"/>
<dbReference type="Proteomes" id="UP000254863">
    <property type="component" value="Unassembled WGS sequence"/>
</dbReference>
<dbReference type="InterPro" id="IPR005801">
    <property type="entry name" value="ADC_synthase"/>
</dbReference>
<comment type="caution">
    <text evidence="1">The sequence shown here is derived from an EMBL/GenBank/DDBJ whole genome shotgun (WGS) entry which is preliminary data.</text>
</comment>
<protein>
    <submittedName>
        <fullName evidence="1">Menaquinone-specific isochorismate synthase</fullName>
        <ecNumber evidence="1">5.4.4.2</ecNumber>
    </submittedName>
</protein>
<dbReference type="EC" id="5.4.4.2" evidence="1"/>
<sequence length="82" mass="8474">MVLARATDLHFAAPLNAGAIMAASRRSNLNCFHFLMVFNAQEAFMGLYAGTAVAASRSAAAYRSAGGNRCQSCGRSPGAAFG</sequence>
<dbReference type="EMBL" id="UGMS01000004">
    <property type="protein sequence ID" value="STW80237.1"/>
    <property type="molecule type" value="Genomic_DNA"/>
</dbReference>
<name>A0A7H4PPB4_9ENTR</name>
<dbReference type="GO" id="GO:0008909">
    <property type="term" value="F:isochorismate synthase activity"/>
    <property type="evidence" value="ECO:0007669"/>
    <property type="project" value="UniProtKB-EC"/>
</dbReference>
<dbReference type="Gene3D" id="3.60.120.10">
    <property type="entry name" value="Anthranilate synthase"/>
    <property type="match status" value="1"/>
</dbReference>
<reference evidence="1 2" key="1">
    <citation type="submission" date="2018-06" db="EMBL/GenBank/DDBJ databases">
        <authorList>
            <consortium name="Pathogen Informatics"/>
            <person name="Doyle S."/>
        </authorList>
    </citation>
    <scope>NUCLEOTIDE SEQUENCE [LARGE SCALE GENOMIC DNA]</scope>
    <source>
        <strain evidence="1 2">NCTC11685</strain>
    </source>
</reference>
<organism evidence="1 2">
    <name type="scientific">Klebsiella michiganensis</name>
    <dbReference type="NCBI Taxonomy" id="1134687"/>
    <lineage>
        <taxon>Bacteria</taxon>
        <taxon>Pseudomonadati</taxon>
        <taxon>Pseudomonadota</taxon>
        <taxon>Gammaproteobacteria</taxon>
        <taxon>Enterobacterales</taxon>
        <taxon>Enterobacteriaceae</taxon>
        <taxon>Klebsiella/Raoultella group</taxon>
        <taxon>Klebsiella</taxon>
    </lineage>
</organism>
<dbReference type="AlphaFoldDB" id="A0A7H4PPB4"/>
<evidence type="ECO:0000313" key="1">
    <source>
        <dbReference type="EMBL" id="STW80237.1"/>
    </source>
</evidence>
<keyword evidence="1" id="KW-0413">Isomerase</keyword>